<name>A0A2T2P6W3_CORCC</name>
<proteinExistence type="predicted"/>
<dbReference type="EMBL" id="KZ678129">
    <property type="protein sequence ID" value="PSN73430.1"/>
    <property type="molecule type" value="Genomic_DNA"/>
</dbReference>
<keyword evidence="2" id="KW-1185">Reference proteome</keyword>
<protein>
    <submittedName>
        <fullName evidence="1">Uncharacterized protein</fullName>
    </submittedName>
</protein>
<accession>A0A2T2P6W3</accession>
<organism evidence="1 2">
    <name type="scientific">Corynespora cassiicola Philippines</name>
    <dbReference type="NCBI Taxonomy" id="1448308"/>
    <lineage>
        <taxon>Eukaryota</taxon>
        <taxon>Fungi</taxon>
        <taxon>Dikarya</taxon>
        <taxon>Ascomycota</taxon>
        <taxon>Pezizomycotina</taxon>
        <taxon>Dothideomycetes</taxon>
        <taxon>Pleosporomycetidae</taxon>
        <taxon>Pleosporales</taxon>
        <taxon>Corynesporascaceae</taxon>
        <taxon>Corynespora</taxon>
    </lineage>
</organism>
<evidence type="ECO:0000313" key="2">
    <source>
        <dbReference type="Proteomes" id="UP000240883"/>
    </source>
</evidence>
<dbReference type="Proteomes" id="UP000240883">
    <property type="component" value="Unassembled WGS sequence"/>
</dbReference>
<gene>
    <name evidence="1" type="ORF">BS50DRAFT_582968</name>
</gene>
<evidence type="ECO:0000313" key="1">
    <source>
        <dbReference type="EMBL" id="PSN73430.1"/>
    </source>
</evidence>
<reference evidence="1 2" key="1">
    <citation type="journal article" date="2018" name="Front. Microbiol.">
        <title>Genome-Wide Analysis of Corynespora cassiicola Leaf Fall Disease Putative Effectors.</title>
        <authorList>
            <person name="Lopez D."/>
            <person name="Ribeiro S."/>
            <person name="Label P."/>
            <person name="Fumanal B."/>
            <person name="Venisse J.S."/>
            <person name="Kohler A."/>
            <person name="de Oliveira R.R."/>
            <person name="Labutti K."/>
            <person name="Lipzen A."/>
            <person name="Lail K."/>
            <person name="Bauer D."/>
            <person name="Ohm R.A."/>
            <person name="Barry K.W."/>
            <person name="Spatafora J."/>
            <person name="Grigoriev I.V."/>
            <person name="Martin F.M."/>
            <person name="Pujade-Renaud V."/>
        </authorList>
    </citation>
    <scope>NUCLEOTIDE SEQUENCE [LARGE SCALE GENOMIC DNA]</scope>
    <source>
        <strain evidence="1 2">Philippines</strain>
    </source>
</reference>
<dbReference type="AlphaFoldDB" id="A0A2T2P6W3"/>
<sequence length="181" mass="21065">MIPVEITRKEDRAFLPHIDFFAIMPCRAPNAPATAPEPKTPSLAPTKGKGFDYATFETLLFQLARQAREAYAGNYCKRNSHIYSYYRGYCLGKRLNAFLCEHKSKDWRYDGTGWYIERIRSLWQMVEAYGSGFGGAREGVEWPAWREEGEGEREMKAVYRDVDRWVVWGWEVERGGFPWDG</sequence>